<organism evidence="1 2">
    <name type="scientific">Stephania japonica</name>
    <dbReference type="NCBI Taxonomy" id="461633"/>
    <lineage>
        <taxon>Eukaryota</taxon>
        <taxon>Viridiplantae</taxon>
        <taxon>Streptophyta</taxon>
        <taxon>Embryophyta</taxon>
        <taxon>Tracheophyta</taxon>
        <taxon>Spermatophyta</taxon>
        <taxon>Magnoliopsida</taxon>
        <taxon>Ranunculales</taxon>
        <taxon>Menispermaceae</taxon>
        <taxon>Menispermoideae</taxon>
        <taxon>Cissampelideae</taxon>
        <taxon>Stephania</taxon>
    </lineage>
</organism>
<name>A0AAP0NTD1_9MAGN</name>
<proteinExistence type="predicted"/>
<dbReference type="EMBL" id="JBBNAE010000006">
    <property type="protein sequence ID" value="KAK9117070.1"/>
    <property type="molecule type" value="Genomic_DNA"/>
</dbReference>
<comment type="caution">
    <text evidence="1">The sequence shown here is derived from an EMBL/GenBank/DDBJ whole genome shotgun (WGS) entry which is preliminary data.</text>
</comment>
<evidence type="ECO:0000313" key="1">
    <source>
        <dbReference type="EMBL" id="KAK9117070.1"/>
    </source>
</evidence>
<reference evidence="1 2" key="1">
    <citation type="submission" date="2024-01" db="EMBL/GenBank/DDBJ databases">
        <title>Genome assemblies of Stephania.</title>
        <authorList>
            <person name="Yang L."/>
        </authorList>
    </citation>
    <scope>NUCLEOTIDE SEQUENCE [LARGE SCALE GENOMIC DNA]</scope>
    <source>
        <strain evidence="1">QJT</strain>
        <tissue evidence="1">Leaf</tissue>
    </source>
</reference>
<dbReference type="AlphaFoldDB" id="A0AAP0NTD1"/>
<evidence type="ECO:0000313" key="2">
    <source>
        <dbReference type="Proteomes" id="UP001417504"/>
    </source>
</evidence>
<sequence>MKLMVRVFGNLDFRDIVIKEDSGTIIRWVISVYVSGNENMNMLRVRVYGTLNPNDIDMERR</sequence>
<gene>
    <name evidence="1" type="ORF">Sjap_016017</name>
</gene>
<accession>A0AAP0NTD1</accession>
<keyword evidence="2" id="KW-1185">Reference proteome</keyword>
<dbReference type="Proteomes" id="UP001417504">
    <property type="component" value="Unassembled WGS sequence"/>
</dbReference>
<protein>
    <submittedName>
        <fullName evidence="1">Uncharacterized protein</fullName>
    </submittedName>
</protein>